<reference evidence="1" key="1">
    <citation type="submission" date="2020-02" db="EMBL/GenBank/DDBJ databases">
        <authorList>
            <person name="Meier V. D."/>
        </authorList>
    </citation>
    <scope>NUCLEOTIDE SEQUENCE</scope>
    <source>
        <strain evidence="1">AVDCRST_MAG96</strain>
    </source>
</reference>
<sequence>MIASIFALEKRLELFMTSDINPTTKDRYQIERIVSYDSGETWVDNWIRNEIGTFSSGAAASIAGDSLDIFLVGKMKYLYFFLSLLVIASATPAQFSSDATSPMVVCNATNGQGKVKAMNDSITTTGGYFVFWLDRRAGGASNGHVYGQRLDPDGNMLWENQGRPIVATNNVSDLAVVPWQQGFLLSYVSKNQDSIMCMYLDSNGHNL</sequence>
<accession>A0A6J4RBA1</accession>
<organism evidence="1">
    <name type="scientific">uncultured Segetibacter sp</name>
    <dbReference type="NCBI Taxonomy" id="481133"/>
    <lineage>
        <taxon>Bacteria</taxon>
        <taxon>Pseudomonadati</taxon>
        <taxon>Bacteroidota</taxon>
        <taxon>Chitinophagia</taxon>
        <taxon>Chitinophagales</taxon>
        <taxon>Chitinophagaceae</taxon>
        <taxon>Segetibacter</taxon>
        <taxon>environmental samples</taxon>
    </lineage>
</organism>
<evidence type="ECO:0000313" key="1">
    <source>
        <dbReference type="EMBL" id="CAA9469302.1"/>
    </source>
</evidence>
<dbReference type="EMBL" id="CADCVN010000111">
    <property type="protein sequence ID" value="CAA9469302.1"/>
    <property type="molecule type" value="Genomic_DNA"/>
</dbReference>
<protein>
    <submittedName>
        <fullName evidence="1">Uncharacterized protein</fullName>
    </submittedName>
</protein>
<dbReference type="AlphaFoldDB" id="A0A6J4RBA1"/>
<proteinExistence type="predicted"/>
<name>A0A6J4RBA1_9BACT</name>
<gene>
    <name evidence="1" type="ORF">AVDCRST_MAG96-287</name>
</gene>